<dbReference type="InParanoid" id="A0A507BHQ4"/>
<dbReference type="Pfam" id="PF01596">
    <property type="entry name" value="Methyltransf_3"/>
    <property type="match status" value="1"/>
</dbReference>
<dbReference type="GeneID" id="41971532"/>
<reference evidence="5 6" key="1">
    <citation type="submission" date="2019-06" db="EMBL/GenBank/DDBJ databases">
        <title>Draft genome sequence of the filamentous fungus Phialemoniopsis curvata isolated from diesel fuel.</title>
        <authorList>
            <person name="Varaljay V.A."/>
            <person name="Lyon W.J."/>
            <person name="Crouch A.L."/>
            <person name="Drake C.E."/>
            <person name="Hollomon J.M."/>
            <person name="Nadeau L.J."/>
            <person name="Nunn H.S."/>
            <person name="Stevenson B.S."/>
            <person name="Bojanowski C.L."/>
            <person name="Crookes-Goodson W.J."/>
        </authorList>
    </citation>
    <scope>NUCLEOTIDE SEQUENCE [LARGE SCALE GENOMIC DNA]</scope>
    <source>
        <strain evidence="5 6">D216</strain>
    </source>
</reference>
<evidence type="ECO:0000256" key="1">
    <source>
        <dbReference type="ARBA" id="ARBA00022603"/>
    </source>
</evidence>
<organism evidence="5 6">
    <name type="scientific">Thyridium curvatum</name>
    <dbReference type="NCBI Taxonomy" id="1093900"/>
    <lineage>
        <taxon>Eukaryota</taxon>
        <taxon>Fungi</taxon>
        <taxon>Dikarya</taxon>
        <taxon>Ascomycota</taxon>
        <taxon>Pezizomycotina</taxon>
        <taxon>Sordariomycetes</taxon>
        <taxon>Sordariomycetidae</taxon>
        <taxon>Thyridiales</taxon>
        <taxon>Thyridiaceae</taxon>
        <taxon>Thyridium</taxon>
    </lineage>
</organism>
<dbReference type="SUPFAM" id="SSF53335">
    <property type="entry name" value="S-adenosyl-L-methionine-dependent methyltransferases"/>
    <property type="match status" value="1"/>
</dbReference>
<comment type="similarity">
    <text evidence="4">Belongs to the class I-like SAM-binding methyltransferase superfamily. Cation-dependent O-methyltransferase family.</text>
</comment>
<evidence type="ECO:0008006" key="7">
    <source>
        <dbReference type="Google" id="ProtNLM"/>
    </source>
</evidence>
<dbReference type="PANTHER" id="PTHR10509">
    <property type="entry name" value="O-METHYLTRANSFERASE-RELATED"/>
    <property type="match status" value="1"/>
</dbReference>
<evidence type="ECO:0000256" key="2">
    <source>
        <dbReference type="ARBA" id="ARBA00022679"/>
    </source>
</evidence>
<sequence length="219" mass="23914">MASSSDKLATVAAIDTLAQTSLLRPNPRLEHALENSKAKGLPPIAVSPLTGQFLAIQCQLIGAKNVLEVGTLGAYSTIWMAETGAKVTSLEIDPKHKEVALENAKDLDVEVLLGPALETMPRLAQEGRQFDLVFIDADWGEQWEYFDWAVKLTRKKGLIYVDNVVRELLESDKLTADKESLVTQVGKDDRVKATLLTSASSHKGRADEMFDGVLLAVVQ</sequence>
<proteinExistence type="inferred from homology"/>
<name>A0A507BHQ4_9PEZI</name>
<evidence type="ECO:0000256" key="3">
    <source>
        <dbReference type="ARBA" id="ARBA00022691"/>
    </source>
</evidence>
<dbReference type="STRING" id="1093900.A0A507BHQ4"/>
<keyword evidence="6" id="KW-1185">Reference proteome</keyword>
<dbReference type="InterPro" id="IPR029063">
    <property type="entry name" value="SAM-dependent_MTases_sf"/>
</dbReference>
<gene>
    <name evidence="5" type="ORF">E0L32_004085</name>
</gene>
<dbReference type="CDD" id="cd02440">
    <property type="entry name" value="AdoMet_MTases"/>
    <property type="match status" value="1"/>
</dbReference>
<dbReference type="RefSeq" id="XP_030997801.1">
    <property type="nucleotide sequence ID" value="XM_031138456.1"/>
</dbReference>
<dbReference type="GO" id="GO:0008757">
    <property type="term" value="F:S-adenosylmethionine-dependent methyltransferase activity"/>
    <property type="evidence" value="ECO:0007669"/>
    <property type="project" value="TreeGrafter"/>
</dbReference>
<dbReference type="GO" id="GO:0008171">
    <property type="term" value="F:O-methyltransferase activity"/>
    <property type="evidence" value="ECO:0007669"/>
    <property type="project" value="InterPro"/>
</dbReference>
<evidence type="ECO:0000313" key="5">
    <source>
        <dbReference type="EMBL" id="TPX16090.1"/>
    </source>
</evidence>
<dbReference type="InterPro" id="IPR002935">
    <property type="entry name" value="SAM_O-MeTrfase"/>
</dbReference>
<evidence type="ECO:0000313" key="6">
    <source>
        <dbReference type="Proteomes" id="UP000319257"/>
    </source>
</evidence>
<dbReference type="EMBL" id="SKBQ01000019">
    <property type="protein sequence ID" value="TPX16090.1"/>
    <property type="molecule type" value="Genomic_DNA"/>
</dbReference>
<dbReference type="GO" id="GO:0032259">
    <property type="term" value="P:methylation"/>
    <property type="evidence" value="ECO:0007669"/>
    <property type="project" value="UniProtKB-KW"/>
</dbReference>
<protein>
    <recommendedName>
        <fullName evidence="7">O-methyltransferase</fullName>
    </recommendedName>
</protein>
<keyword evidence="2" id="KW-0808">Transferase</keyword>
<keyword evidence="3" id="KW-0949">S-adenosyl-L-methionine</keyword>
<keyword evidence="1" id="KW-0489">Methyltransferase</keyword>
<evidence type="ECO:0000256" key="4">
    <source>
        <dbReference type="ARBA" id="ARBA00023453"/>
    </source>
</evidence>
<dbReference type="OrthoDB" id="10251242at2759"/>
<dbReference type="PANTHER" id="PTHR10509:SF14">
    <property type="entry name" value="CAFFEOYL-COA O-METHYLTRANSFERASE 3-RELATED"/>
    <property type="match status" value="1"/>
</dbReference>
<dbReference type="AlphaFoldDB" id="A0A507BHQ4"/>
<dbReference type="InterPro" id="IPR050362">
    <property type="entry name" value="Cation-dep_OMT"/>
</dbReference>
<accession>A0A507BHQ4</accession>
<comment type="caution">
    <text evidence="5">The sequence shown here is derived from an EMBL/GenBank/DDBJ whole genome shotgun (WGS) entry which is preliminary data.</text>
</comment>
<dbReference type="PROSITE" id="PS51682">
    <property type="entry name" value="SAM_OMT_I"/>
    <property type="match status" value="1"/>
</dbReference>
<dbReference type="Gene3D" id="3.40.50.150">
    <property type="entry name" value="Vaccinia Virus protein VP39"/>
    <property type="match status" value="1"/>
</dbReference>
<dbReference type="Proteomes" id="UP000319257">
    <property type="component" value="Unassembled WGS sequence"/>
</dbReference>